<comment type="caution">
    <text evidence="6">The sequence shown here is derived from an EMBL/GenBank/DDBJ whole genome shotgun (WGS) entry which is preliminary data.</text>
</comment>
<keyword evidence="7" id="KW-1185">Reference proteome</keyword>
<reference evidence="7" key="1">
    <citation type="journal article" date="2019" name="Int. J. Syst. Evol. Microbiol.">
        <title>The Global Catalogue of Microorganisms (GCM) 10K type strain sequencing project: providing services to taxonomists for standard genome sequencing and annotation.</title>
        <authorList>
            <consortium name="The Broad Institute Genomics Platform"/>
            <consortium name="The Broad Institute Genome Sequencing Center for Infectious Disease"/>
            <person name="Wu L."/>
            <person name="Ma J."/>
        </authorList>
    </citation>
    <scope>NUCLEOTIDE SEQUENCE [LARGE SCALE GENOMIC DNA]</scope>
    <source>
        <strain evidence="7">JCM 17986</strain>
    </source>
</reference>
<protein>
    <submittedName>
        <fullName evidence="6">VIT1/CCC1 transporter family protein</fullName>
    </submittedName>
</protein>
<evidence type="ECO:0000313" key="7">
    <source>
        <dbReference type="Proteomes" id="UP001500466"/>
    </source>
</evidence>
<evidence type="ECO:0000313" key="6">
    <source>
        <dbReference type="EMBL" id="GAA4987489.1"/>
    </source>
</evidence>
<evidence type="ECO:0000256" key="5">
    <source>
        <dbReference type="SAM" id="Phobius"/>
    </source>
</evidence>
<evidence type="ECO:0000256" key="3">
    <source>
        <dbReference type="ARBA" id="ARBA00022989"/>
    </source>
</evidence>
<keyword evidence="2 5" id="KW-0812">Transmembrane</keyword>
<evidence type="ECO:0000256" key="4">
    <source>
        <dbReference type="ARBA" id="ARBA00023136"/>
    </source>
</evidence>
<proteinExistence type="predicted"/>
<evidence type="ECO:0000256" key="2">
    <source>
        <dbReference type="ARBA" id="ARBA00022692"/>
    </source>
</evidence>
<keyword evidence="4 5" id="KW-0472">Membrane</keyword>
<dbReference type="RefSeq" id="WP_345679629.1">
    <property type="nucleotide sequence ID" value="NZ_BAABHS010000033.1"/>
</dbReference>
<keyword evidence="3 5" id="KW-1133">Transmembrane helix</keyword>
<gene>
    <name evidence="6" type="ORF">GCM10023205_67870</name>
</gene>
<evidence type="ECO:0000256" key="1">
    <source>
        <dbReference type="ARBA" id="ARBA00004127"/>
    </source>
</evidence>
<name>A0ABP9I4H9_9ACTN</name>
<dbReference type="Proteomes" id="UP001500466">
    <property type="component" value="Unassembled WGS sequence"/>
</dbReference>
<dbReference type="PANTHER" id="PTHR31851">
    <property type="entry name" value="FE(2+)/MN(2+) TRANSPORTER PCL1"/>
    <property type="match status" value="1"/>
</dbReference>
<comment type="subcellular location">
    <subcellularLocation>
        <location evidence="1">Endomembrane system</location>
        <topology evidence="1">Multi-pass membrane protein</topology>
    </subcellularLocation>
</comment>
<feature type="transmembrane region" description="Helical" evidence="5">
    <location>
        <begin position="185"/>
        <end position="206"/>
    </location>
</feature>
<accession>A0ABP9I4H9</accession>
<organism evidence="6 7">
    <name type="scientific">Yinghuangia aomiensis</name>
    <dbReference type="NCBI Taxonomy" id="676205"/>
    <lineage>
        <taxon>Bacteria</taxon>
        <taxon>Bacillati</taxon>
        <taxon>Actinomycetota</taxon>
        <taxon>Actinomycetes</taxon>
        <taxon>Kitasatosporales</taxon>
        <taxon>Streptomycetaceae</taxon>
        <taxon>Yinghuangia</taxon>
    </lineage>
</organism>
<dbReference type="EMBL" id="BAABHS010000033">
    <property type="protein sequence ID" value="GAA4987489.1"/>
    <property type="molecule type" value="Genomic_DNA"/>
</dbReference>
<feature type="transmembrane region" description="Helical" evidence="5">
    <location>
        <begin position="218"/>
        <end position="239"/>
    </location>
</feature>
<sequence>MAEHVLDLRRAELHRGHRDVTGGWLRPAVFGAMDGLLTNASLILGVAAGGGDSAAVVLTGSAGLVAGAFSMAAGEYTSVASQGELIRSEIEIEKAELAASFEDEVQELAEVYRGRGVSGDLAEQVARQISAEPETAWRTHVREELGVDPDDLPSPLVAAVASFTAFALGALVPLLPLLLGVESAYVGLAAAAVGLAASGAVVARLTARPMWFGAARQLVLAVVAAGVTFGVGHLAGVGLT</sequence>
<dbReference type="InterPro" id="IPR008217">
    <property type="entry name" value="Ccc1_fam"/>
</dbReference>
<feature type="transmembrane region" description="Helical" evidence="5">
    <location>
        <begin position="156"/>
        <end position="179"/>
    </location>
</feature>
<dbReference type="Pfam" id="PF01988">
    <property type="entry name" value="VIT1"/>
    <property type="match status" value="1"/>
</dbReference>